<dbReference type="NCBIfam" id="NF008909">
    <property type="entry name" value="PRK12273.1"/>
    <property type="match status" value="1"/>
</dbReference>
<keyword evidence="9" id="KW-1185">Reference proteome</keyword>
<dbReference type="FunFam" id="1.10.40.30:FF:000002">
    <property type="entry name" value="Fumarate hydratase class II"/>
    <property type="match status" value="1"/>
</dbReference>
<evidence type="ECO:0000313" key="8">
    <source>
        <dbReference type="EMBL" id="TPX49048.1"/>
    </source>
</evidence>
<dbReference type="CDD" id="cd01362">
    <property type="entry name" value="Fumarase_classII"/>
    <property type="match status" value="1"/>
</dbReference>
<evidence type="ECO:0000256" key="1">
    <source>
        <dbReference type="ARBA" id="ARBA00009084"/>
    </source>
</evidence>
<dbReference type="AlphaFoldDB" id="A0A507DDV2"/>
<dbReference type="Pfam" id="PF10415">
    <property type="entry name" value="FumaraseC_C"/>
    <property type="match status" value="1"/>
</dbReference>
<dbReference type="InterPro" id="IPR024083">
    <property type="entry name" value="Fumarase/histidase_N"/>
</dbReference>
<dbReference type="PRINTS" id="PR00145">
    <property type="entry name" value="ARGSUCLYASE"/>
</dbReference>
<evidence type="ECO:0000259" key="5">
    <source>
        <dbReference type="Pfam" id="PF00206"/>
    </source>
</evidence>
<dbReference type="OrthoDB" id="1738025at2759"/>
<dbReference type="InterPro" id="IPR020557">
    <property type="entry name" value="Fumarate_lyase_CS"/>
</dbReference>
<dbReference type="EMBL" id="QEAM01000183">
    <property type="protein sequence ID" value="TPX44437.1"/>
    <property type="molecule type" value="Genomic_DNA"/>
</dbReference>
<dbReference type="FunFam" id="1.20.200.10:FF:000001">
    <property type="entry name" value="Fumarate hydratase, mitochondrial"/>
    <property type="match status" value="1"/>
</dbReference>
<evidence type="ECO:0000256" key="2">
    <source>
        <dbReference type="ARBA" id="ARBA00012921"/>
    </source>
</evidence>
<accession>A0A507DDV2</accession>
<dbReference type="Proteomes" id="UP000320475">
    <property type="component" value="Unassembled WGS sequence"/>
</dbReference>
<dbReference type="EMBL" id="QEAN01000089">
    <property type="protein sequence ID" value="TPX49048.1"/>
    <property type="molecule type" value="Genomic_DNA"/>
</dbReference>
<comment type="caution">
    <text evidence="8">The sequence shown here is derived from an EMBL/GenBank/DDBJ whole genome shotgun (WGS) entry which is preliminary data.</text>
</comment>
<dbReference type="GO" id="GO:0006108">
    <property type="term" value="P:malate metabolic process"/>
    <property type="evidence" value="ECO:0007669"/>
    <property type="project" value="TreeGrafter"/>
</dbReference>
<comment type="function">
    <text evidence="4">Catalyzes the reversible stereospecific interconversion of fumarate to L-malate. In mitochondrion, catalyzes the hydration of fumarate to L-malate in the tricarboxylic acid (TCA) cycle to facilitate a transition step in the production of energy in the form of NADH. In cytoplasm and nucleus, involved in DNA repair in response to DNA damage: following DNA double-strand breaks (DSBs), translocates from the cytosol to the nucleus and promotes DNA repair by catalyzing the dehydration of L-malate to fumarate.</text>
</comment>
<dbReference type="GO" id="GO:0006106">
    <property type="term" value="P:fumarate metabolic process"/>
    <property type="evidence" value="ECO:0007669"/>
    <property type="project" value="InterPro"/>
</dbReference>
<organism evidence="8 9">
    <name type="scientific">Synchytrium endobioticum</name>
    <dbReference type="NCBI Taxonomy" id="286115"/>
    <lineage>
        <taxon>Eukaryota</taxon>
        <taxon>Fungi</taxon>
        <taxon>Fungi incertae sedis</taxon>
        <taxon>Chytridiomycota</taxon>
        <taxon>Chytridiomycota incertae sedis</taxon>
        <taxon>Chytridiomycetes</taxon>
        <taxon>Synchytriales</taxon>
        <taxon>Synchytriaceae</taxon>
        <taxon>Synchytrium</taxon>
    </lineage>
</organism>
<dbReference type="InterPro" id="IPR022761">
    <property type="entry name" value="Fumarate_lyase_N"/>
</dbReference>
<evidence type="ECO:0000313" key="7">
    <source>
        <dbReference type="EMBL" id="TPX44437.1"/>
    </source>
</evidence>
<dbReference type="EC" id="4.2.1.2" evidence="2"/>
<dbReference type="PRINTS" id="PR00149">
    <property type="entry name" value="FUMRATELYASE"/>
</dbReference>
<dbReference type="GO" id="GO:0006099">
    <property type="term" value="P:tricarboxylic acid cycle"/>
    <property type="evidence" value="ECO:0007669"/>
    <property type="project" value="InterPro"/>
</dbReference>
<dbReference type="PROSITE" id="PS00163">
    <property type="entry name" value="FUMARATE_LYASES"/>
    <property type="match status" value="1"/>
</dbReference>
<evidence type="ECO:0000259" key="6">
    <source>
        <dbReference type="Pfam" id="PF10415"/>
    </source>
</evidence>
<dbReference type="InterPro" id="IPR000362">
    <property type="entry name" value="Fumarate_lyase_fam"/>
</dbReference>
<dbReference type="InterPro" id="IPR018951">
    <property type="entry name" value="Fumarase_C_C"/>
</dbReference>
<dbReference type="Gene3D" id="1.10.40.30">
    <property type="entry name" value="Fumarase/aspartase (C-terminal domain)"/>
    <property type="match status" value="1"/>
</dbReference>
<feature type="domain" description="Fumarase C C-terminal" evidence="6">
    <location>
        <begin position="459"/>
        <end position="511"/>
    </location>
</feature>
<dbReference type="PANTHER" id="PTHR11444:SF1">
    <property type="entry name" value="FUMARATE HYDRATASE, MITOCHONDRIAL"/>
    <property type="match status" value="1"/>
</dbReference>
<evidence type="ECO:0000256" key="4">
    <source>
        <dbReference type="ARBA" id="ARBA00056821"/>
    </source>
</evidence>
<name>A0A507DDV2_9FUNG</name>
<proteinExistence type="inferred from homology"/>
<keyword evidence="3" id="KW-0456">Lyase</keyword>
<dbReference type="GO" id="GO:0005739">
    <property type="term" value="C:mitochondrion"/>
    <property type="evidence" value="ECO:0007669"/>
    <property type="project" value="TreeGrafter"/>
</dbReference>
<dbReference type="STRING" id="286115.A0A507DDV2"/>
<comment type="similarity">
    <text evidence="1">Belongs to the class-II fumarase/aspartase family. Fumarase subfamily.</text>
</comment>
<evidence type="ECO:0000313" key="10">
    <source>
        <dbReference type="Proteomes" id="UP000320475"/>
    </source>
</evidence>
<dbReference type="PANTHER" id="PTHR11444">
    <property type="entry name" value="ASPARTATEAMMONIA/ARGININOSUCCINATE/ADENYLOSUCCINATE LYASE"/>
    <property type="match status" value="1"/>
</dbReference>
<dbReference type="GO" id="GO:0004333">
    <property type="term" value="F:fumarate hydratase activity"/>
    <property type="evidence" value="ECO:0007669"/>
    <property type="project" value="UniProtKB-EC"/>
</dbReference>
<dbReference type="FunFam" id="1.10.275.10:FF:000001">
    <property type="entry name" value="Fumarate hydratase, mitochondrial"/>
    <property type="match status" value="1"/>
</dbReference>
<sequence length="515" mass="55532">MMSRSSSRLVLARPIAVTAAASSISLQRRMPAKTFSMTRISRKDDGPSAGKQNYRIETDSFGELQVPAESYWGAQTQRSRMNFKIGGPMERIPEPVIRAIAIIKKAAALVHMQTTLDPKIGQAIITAADEVIAGSLADHFPLLVWQTGSGTQTNMNVNEVIANRAIEILGGRIGSKTPVHPNDHVNHGQSSNDTFPTAMHISAATELVNGLIPALEVLEASLERKAQEFANIIKIGRTHLQDATPLTLGQEFSGYTTQIKYGIERVKSVLPRLYMLAQGGTAVGTGLNTRKGFDESVAGEIAKLTGLPFISAPNKFEALATNDAIVEASGALNVLAASLTKIANDIRLLGSGPRCGLGELILPANEPGSSIMPGKVNPTQCEAMTMVCAQVMGNHVAITVGGMQGHFELNVFRPMIIKNFLHSTRILTDACHSFVDHCANGIQANTRRIDTLMRESLMLVTALNPYIGYDNAAKAAKKAHYEGTSLREATVSLGLLTEEQFDQYVRPEKMIGPRP</sequence>
<dbReference type="Pfam" id="PF00206">
    <property type="entry name" value="Lyase_1"/>
    <property type="match status" value="1"/>
</dbReference>
<dbReference type="HAMAP" id="MF_00743">
    <property type="entry name" value="FumaraseC"/>
    <property type="match status" value="1"/>
</dbReference>
<protein>
    <recommendedName>
        <fullName evidence="2">fumarate hydratase</fullName>
        <ecNumber evidence="2">4.2.1.2</ecNumber>
    </recommendedName>
</protein>
<dbReference type="InterPro" id="IPR008948">
    <property type="entry name" value="L-Aspartase-like"/>
</dbReference>
<dbReference type="SUPFAM" id="SSF48557">
    <property type="entry name" value="L-aspartase-like"/>
    <property type="match status" value="1"/>
</dbReference>
<dbReference type="VEuPathDB" id="FungiDB:SeMB42_g02760"/>
<dbReference type="InterPro" id="IPR005677">
    <property type="entry name" value="Fum_hydII"/>
</dbReference>
<dbReference type="Gene3D" id="1.10.275.10">
    <property type="entry name" value="Fumarase/aspartase (N-terminal domain)"/>
    <property type="match status" value="1"/>
</dbReference>
<dbReference type="NCBIfam" id="TIGR00979">
    <property type="entry name" value="fumC_II"/>
    <property type="match status" value="1"/>
</dbReference>
<evidence type="ECO:0000313" key="9">
    <source>
        <dbReference type="Proteomes" id="UP000317494"/>
    </source>
</evidence>
<feature type="domain" description="Fumarate lyase N-terminal" evidence="5">
    <location>
        <begin position="62"/>
        <end position="393"/>
    </location>
</feature>
<dbReference type="Gene3D" id="1.20.200.10">
    <property type="entry name" value="Fumarase/aspartase (Central domain)"/>
    <property type="match status" value="1"/>
</dbReference>
<evidence type="ECO:0000256" key="3">
    <source>
        <dbReference type="ARBA" id="ARBA00023239"/>
    </source>
</evidence>
<dbReference type="Proteomes" id="UP000317494">
    <property type="component" value="Unassembled WGS sequence"/>
</dbReference>
<gene>
    <name evidence="8" type="primary">FUM1</name>
    <name evidence="7" type="ORF">SeLEV6574_g04505</name>
    <name evidence="8" type="ORF">SeMB42_g02760</name>
</gene>
<reference evidence="9 10" key="1">
    <citation type="journal article" date="2019" name="Sci. Rep.">
        <title>Comparative genomics of chytrid fungi reveal insights into the obligate biotrophic and pathogenic lifestyle of Synchytrium endobioticum.</title>
        <authorList>
            <person name="van de Vossenberg B.T.L.H."/>
            <person name="Warris S."/>
            <person name="Nguyen H.D.T."/>
            <person name="van Gent-Pelzer M.P.E."/>
            <person name="Joly D.L."/>
            <person name="van de Geest H.C."/>
            <person name="Bonants P.J.M."/>
            <person name="Smith D.S."/>
            <person name="Levesque C.A."/>
            <person name="van der Lee T.A.J."/>
        </authorList>
    </citation>
    <scope>NUCLEOTIDE SEQUENCE [LARGE SCALE GENOMIC DNA]</scope>
    <source>
        <strain evidence="7 10">LEV6574</strain>
        <strain evidence="8 9">MB42</strain>
    </source>
</reference>